<keyword evidence="10" id="KW-1185">Reference proteome</keyword>
<keyword evidence="2" id="KW-0418">Kinase</keyword>
<dbReference type="InterPro" id="IPR036890">
    <property type="entry name" value="HATPase_C_sf"/>
</dbReference>
<evidence type="ECO:0000259" key="8">
    <source>
        <dbReference type="PROSITE" id="PS50110"/>
    </source>
</evidence>
<dbReference type="PANTHER" id="PTHR24421">
    <property type="entry name" value="NITRATE/NITRITE SENSOR PROTEIN NARX-RELATED"/>
    <property type="match status" value="1"/>
</dbReference>
<dbReference type="Gene3D" id="3.30.565.10">
    <property type="entry name" value="Histidine kinase-like ATPase, C-terminal domain"/>
    <property type="match status" value="1"/>
</dbReference>
<gene>
    <name evidence="9" type="ORF">C6568_11185</name>
</gene>
<dbReference type="Pfam" id="PF02518">
    <property type="entry name" value="HATPase_c"/>
    <property type="match status" value="1"/>
</dbReference>
<evidence type="ECO:0000256" key="5">
    <source>
        <dbReference type="SAM" id="Coils"/>
    </source>
</evidence>
<dbReference type="PROSITE" id="PS50109">
    <property type="entry name" value="HIS_KIN"/>
    <property type="match status" value="1"/>
</dbReference>
<dbReference type="AlphaFoldDB" id="A0A2R3QH59"/>
<accession>A0A2R3QH59</accession>
<organism evidence="9 10">
    <name type="scientific">Melaminivora suipulveris</name>
    <dbReference type="NCBI Taxonomy" id="2109913"/>
    <lineage>
        <taxon>Bacteria</taxon>
        <taxon>Pseudomonadati</taxon>
        <taxon>Pseudomonadota</taxon>
        <taxon>Betaproteobacteria</taxon>
        <taxon>Burkholderiales</taxon>
        <taxon>Comamonadaceae</taxon>
        <taxon>Melaminivora</taxon>
    </lineage>
</organism>
<dbReference type="CDD" id="cd16917">
    <property type="entry name" value="HATPase_UhpB-NarQ-NarX-like"/>
    <property type="match status" value="1"/>
</dbReference>
<dbReference type="Pfam" id="PF00072">
    <property type="entry name" value="Response_reg"/>
    <property type="match status" value="1"/>
</dbReference>
<dbReference type="SUPFAM" id="SSF52172">
    <property type="entry name" value="CheY-like"/>
    <property type="match status" value="1"/>
</dbReference>
<dbReference type="InterPro" id="IPR050482">
    <property type="entry name" value="Sensor_HK_TwoCompSys"/>
</dbReference>
<evidence type="ECO:0000313" key="10">
    <source>
        <dbReference type="Proteomes" id="UP000237925"/>
    </source>
</evidence>
<dbReference type="SMART" id="SM00387">
    <property type="entry name" value="HATPase_c"/>
    <property type="match status" value="1"/>
</dbReference>
<dbReference type="CDD" id="cd00156">
    <property type="entry name" value="REC"/>
    <property type="match status" value="1"/>
</dbReference>
<evidence type="ECO:0000313" key="9">
    <source>
        <dbReference type="EMBL" id="AVO51086.1"/>
    </source>
</evidence>
<dbReference type="EMBL" id="CP027667">
    <property type="protein sequence ID" value="AVO51086.1"/>
    <property type="molecule type" value="Genomic_DNA"/>
</dbReference>
<evidence type="ECO:0000256" key="4">
    <source>
        <dbReference type="PROSITE-ProRule" id="PRU00169"/>
    </source>
</evidence>
<keyword evidence="3" id="KW-0902">Two-component regulatory system</keyword>
<feature type="region of interest" description="Disordered" evidence="6">
    <location>
        <begin position="369"/>
        <end position="395"/>
    </location>
</feature>
<dbReference type="Gene3D" id="3.40.50.2300">
    <property type="match status" value="1"/>
</dbReference>
<dbReference type="InterPro" id="IPR011006">
    <property type="entry name" value="CheY-like_superfamily"/>
</dbReference>
<dbReference type="SMART" id="SM00448">
    <property type="entry name" value="REC"/>
    <property type="match status" value="1"/>
</dbReference>
<dbReference type="InterPro" id="IPR003594">
    <property type="entry name" value="HATPase_dom"/>
</dbReference>
<evidence type="ECO:0008006" key="11">
    <source>
        <dbReference type="Google" id="ProtNLM"/>
    </source>
</evidence>
<dbReference type="SUPFAM" id="SSF55874">
    <property type="entry name" value="ATPase domain of HSP90 chaperone/DNA topoisomerase II/histidine kinase"/>
    <property type="match status" value="1"/>
</dbReference>
<dbReference type="InterPro" id="IPR011712">
    <property type="entry name" value="Sig_transdc_His_kin_sub3_dim/P"/>
</dbReference>
<name>A0A2R3QH59_9BURK</name>
<dbReference type="Proteomes" id="UP000237925">
    <property type="component" value="Chromosome"/>
</dbReference>
<evidence type="ECO:0000256" key="3">
    <source>
        <dbReference type="ARBA" id="ARBA00023012"/>
    </source>
</evidence>
<dbReference type="Pfam" id="PF07730">
    <property type="entry name" value="HisKA_3"/>
    <property type="match status" value="1"/>
</dbReference>
<dbReference type="RefSeq" id="WP_106685473.1">
    <property type="nucleotide sequence ID" value="NZ_CP027667.1"/>
</dbReference>
<dbReference type="KEGG" id="mela:C6568_11185"/>
<dbReference type="GO" id="GO:0046983">
    <property type="term" value="F:protein dimerization activity"/>
    <property type="evidence" value="ECO:0007669"/>
    <property type="project" value="InterPro"/>
</dbReference>
<dbReference type="GO" id="GO:0016020">
    <property type="term" value="C:membrane"/>
    <property type="evidence" value="ECO:0007669"/>
    <property type="project" value="InterPro"/>
</dbReference>
<feature type="domain" description="Histidine kinase" evidence="7">
    <location>
        <begin position="278"/>
        <end position="365"/>
    </location>
</feature>
<sequence length="395" mass="42429">MIPNPGEVDAPKSPFRILHLEDCAPDHALVCRTLRRAGLEHVIRQVDTLAEFGAYLASEPFDVVVADYRLPGFTAVDAWRLAQERGAHPPFVLLTGAIGEAAAVDAMRMGFADYLLKDDMARLPRVITRAVELAEARRVRERANAELADSEQRLAALAEHLQTSIEEERAAIAREIHDDIGGALAAARFDLAWIGRHAPDGGLRKHASAAAEMLQHAIDASQRIMMNLRPPVLDQGLVAAVQWLAETFERRTRLPVRVHCQCNAPDAVPAALQLVAYRTTQEALTNVHKHAGARSVRIELSDHEGVLTVEVSDDGQGIAAPMLAKPRSFGLKGLAERARRAGGWLDVSSQPGHGTSIILSLPLDGAPQAHAAGLPSLAPEASQAAGDPPEQGAAT</sequence>
<feature type="modified residue" description="4-aspartylphosphate" evidence="4">
    <location>
        <position position="67"/>
    </location>
</feature>
<keyword evidence="5" id="KW-0175">Coiled coil</keyword>
<keyword evidence="4" id="KW-0597">Phosphoprotein</keyword>
<evidence type="ECO:0000259" key="7">
    <source>
        <dbReference type="PROSITE" id="PS50109"/>
    </source>
</evidence>
<dbReference type="OrthoDB" id="9782588at2"/>
<dbReference type="InterPro" id="IPR001789">
    <property type="entry name" value="Sig_transdc_resp-reg_receiver"/>
</dbReference>
<protein>
    <recommendedName>
        <fullName evidence="11">Histidine kinase</fullName>
    </recommendedName>
</protein>
<dbReference type="PROSITE" id="PS50110">
    <property type="entry name" value="RESPONSE_REGULATORY"/>
    <property type="match status" value="1"/>
</dbReference>
<dbReference type="InterPro" id="IPR005467">
    <property type="entry name" value="His_kinase_dom"/>
</dbReference>
<dbReference type="PANTHER" id="PTHR24421:SF58">
    <property type="entry name" value="SIGNAL TRANSDUCTION HISTIDINE-PROTEIN KINASE_PHOSPHATASE UHPB"/>
    <property type="match status" value="1"/>
</dbReference>
<dbReference type="Gene3D" id="1.20.5.1930">
    <property type="match status" value="1"/>
</dbReference>
<evidence type="ECO:0000256" key="6">
    <source>
        <dbReference type="SAM" id="MobiDB-lite"/>
    </source>
</evidence>
<feature type="coiled-coil region" evidence="5">
    <location>
        <begin position="133"/>
        <end position="167"/>
    </location>
</feature>
<dbReference type="GO" id="GO:0000155">
    <property type="term" value="F:phosphorelay sensor kinase activity"/>
    <property type="evidence" value="ECO:0007669"/>
    <property type="project" value="InterPro"/>
</dbReference>
<feature type="domain" description="Response regulatory" evidence="8">
    <location>
        <begin position="16"/>
        <end position="132"/>
    </location>
</feature>
<evidence type="ECO:0000256" key="1">
    <source>
        <dbReference type="ARBA" id="ARBA00022679"/>
    </source>
</evidence>
<evidence type="ECO:0000256" key="2">
    <source>
        <dbReference type="ARBA" id="ARBA00022777"/>
    </source>
</evidence>
<proteinExistence type="predicted"/>
<reference evidence="9 10" key="1">
    <citation type="submission" date="2018-03" db="EMBL/GenBank/DDBJ databases">
        <title>Genome sequencing of Melaminivora sp.</title>
        <authorList>
            <person name="Kim S.-J."/>
            <person name="Heo J."/>
            <person name="Ahn J.-H."/>
            <person name="Kwon S.-W."/>
        </authorList>
    </citation>
    <scope>NUCLEOTIDE SEQUENCE [LARGE SCALE GENOMIC DNA]</scope>
    <source>
        <strain evidence="9 10">SC2-9</strain>
    </source>
</reference>
<keyword evidence="1" id="KW-0808">Transferase</keyword>